<organism evidence="3 4">
    <name type="scientific">Papaver atlanticum</name>
    <dbReference type="NCBI Taxonomy" id="357466"/>
    <lineage>
        <taxon>Eukaryota</taxon>
        <taxon>Viridiplantae</taxon>
        <taxon>Streptophyta</taxon>
        <taxon>Embryophyta</taxon>
        <taxon>Tracheophyta</taxon>
        <taxon>Spermatophyta</taxon>
        <taxon>Magnoliopsida</taxon>
        <taxon>Ranunculales</taxon>
        <taxon>Papaveraceae</taxon>
        <taxon>Papaveroideae</taxon>
        <taxon>Papaver</taxon>
    </lineage>
</organism>
<gene>
    <name evidence="3" type="ORF">MKW98_016131</name>
</gene>
<accession>A0AAD4T702</accession>
<dbReference type="PROSITE" id="PS50891">
    <property type="entry name" value="LOB"/>
    <property type="match status" value="2"/>
</dbReference>
<protein>
    <recommendedName>
        <fullName evidence="2">LOB domain-containing protein</fullName>
    </recommendedName>
</protein>
<keyword evidence="4" id="KW-1185">Reference proteome</keyword>
<evidence type="ECO:0000256" key="1">
    <source>
        <dbReference type="ARBA" id="ARBA00005474"/>
    </source>
</evidence>
<evidence type="ECO:0000313" key="3">
    <source>
        <dbReference type="EMBL" id="KAI3938626.1"/>
    </source>
</evidence>
<dbReference type="PANTHER" id="PTHR31301:SF19">
    <property type="entry name" value="LOB DOMAIN-CONTAINING PROTEIN 2"/>
    <property type="match status" value="1"/>
</dbReference>
<dbReference type="Pfam" id="PF03195">
    <property type="entry name" value="LOB"/>
    <property type="match status" value="2"/>
</dbReference>
<dbReference type="InterPro" id="IPR004883">
    <property type="entry name" value="LOB"/>
</dbReference>
<comment type="caution">
    <text evidence="3">The sequence shown here is derived from an EMBL/GenBank/DDBJ whole genome shotgun (WGS) entry which is preliminary data.</text>
</comment>
<evidence type="ECO:0000313" key="4">
    <source>
        <dbReference type="Proteomes" id="UP001202328"/>
    </source>
</evidence>
<proteinExistence type="inferred from homology"/>
<reference evidence="3" key="1">
    <citation type="submission" date="2022-04" db="EMBL/GenBank/DDBJ databases">
        <title>A functionally conserved STORR gene fusion in Papaver species that diverged 16.8 million years ago.</title>
        <authorList>
            <person name="Catania T."/>
        </authorList>
    </citation>
    <scope>NUCLEOTIDE SEQUENCE</scope>
    <source>
        <strain evidence="3">S-188037</strain>
    </source>
</reference>
<dbReference type="AlphaFoldDB" id="A0AAD4T702"/>
<feature type="domain" description="LOB" evidence="2">
    <location>
        <begin position="8"/>
        <end position="109"/>
    </location>
</feature>
<comment type="similarity">
    <text evidence="1">Belongs to the LOB domain-containing protein family.</text>
</comment>
<sequence>MGKNQIRDRCAACTFQRRRCWPECPLAPFFPPDRREDFEAVSQIFGASNFIKLIKSAKPHQQVLAAESLITEAKARVADPIFGLSGTVNNLFCHLKDLRSELVLIKQQKEMPCRRNTLQYKKVGSSSSPSADTLSVEVSIPSTSLQQLGELDDCHLPAPSVNKSCGACRYKKKKCLLQCPFSPFFPLNKMGDFENVVKVFSAEKFLKLIKLAGPLQQLAADSMIFEANTRISYPVLVVVGIVETLSQHLDDLTSELASIKQQNRFHLASGAS</sequence>
<evidence type="ECO:0000259" key="2">
    <source>
        <dbReference type="PROSITE" id="PS50891"/>
    </source>
</evidence>
<dbReference type="EMBL" id="JAJJMB010005516">
    <property type="protein sequence ID" value="KAI3938626.1"/>
    <property type="molecule type" value="Genomic_DNA"/>
</dbReference>
<dbReference type="GO" id="GO:0005634">
    <property type="term" value="C:nucleus"/>
    <property type="evidence" value="ECO:0007669"/>
    <property type="project" value="UniProtKB-SubCell"/>
</dbReference>
<name>A0AAD4T702_9MAGN</name>
<feature type="domain" description="LOB" evidence="2">
    <location>
        <begin position="163"/>
        <end position="263"/>
    </location>
</feature>
<dbReference type="PANTHER" id="PTHR31301">
    <property type="entry name" value="LOB DOMAIN-CONTAINING PROTEIN 4-RELATED"/>
    <property type="match status" value="1"/>
</dbReference>
<dbReference type="Proteomes" id="UP001202328">
    <property type="component" value="Unassembled WGS sequence"/>
</dbReference>